<dbReference type="Pfam" id="PF22249">
    <property type="entry name" value="ERMP1-TM"/>
    <property type="match status" value="1"/>
</dbReference>
<dbReference type="Gene3D" id="3.40.630.10">
    <property type="entry name" value="Zn peptidases"/>
    <property type="match status" value="2"/>
</dbReference>
<keyword evidence="12 15" id="KW-0472">Membrane</keyword>
<feature type="transmembrane region" description="Helical" evidence="15">
    <location>
        <begin position="40"/>
        <end position="58"/>
    </location>
</feature>
<feature type="transmembrane region" description="Helical" evidence="15">
    <location>
        <begin position="819"/>
        <end position="836"/>
    </location>
</feature>
<accession>A0AAD9N2R3</accession>
<dbReference type="AlphaFoldDB" id="A0AAD9N2R3"/>
<dbReference type="Pfam" id="PF04389">
    <property type="entry name" value="Peptidase_M28"/>
    <property type="match status" value="1"/>
</dbReference>
<dbReference type="GO" id="GO:0008235">
    <property type="term" value="F:metalloexopeptidase activity"/>
    <property type="evidence" value="ECO:0007669"/>
    <property type="project" value="InterPro"/>
</dbReference>
<keyword evidence="9" id="KW-0862">Zinc</keyword>
<keyword evidence="20" id="KW-1185">Reference proteome</keyword>
<dbReference type="EMBL" id="JAODUP010000316">
    <property type="protein sequence ID" value="KAK2152861.1"/>
    <property type="molecule type" value="Genomic_DNA"/>
</dbReference>
<dbReference type="FunFam" id="3.40.630.10:FF:000008">
    <property type="entry name" value="Endoplasmic reticulum metallopeptidase 1"/>
    <property type="match status" value="1"/>
</dbReference>
<dbReference type="InterPro" id="IPR053973">
    <property type="entry name" value="ERMP1-like_C"/>
</dbReference>
<dbReference type="PANTHER" id="PTHR12147:SF22">
    <property type="entry name" value="ENDOPLASMIC RETICULUM METALLOPEPTIDASE 1"/>
    <property type="match status" value="1"/>
</dbReference>
<evidence type="ECO:0000259" key="18">
    <source>
        <dbReference type="Pfam" id="PF22249"/>
    </source>
</evidence>
<comment type="subcellular location">
    <subcellularLocation>
        <location evidence="2">Endoplasmic reticulum membrane</location>
        <topology evidence="2">Multi-pass membrane protein</topology>
    </subcellularLocation>
</comment>
<gene>
    <name evidence="19" type="ORF">LSH36_316g07000</name>
</gene>
<sequence>MAGMTRHRFQQRSHDLRKSEVGEVTTQDSKFQKNRLRFNLLHWLIILCLDSFIVYYVHRLQTKYPAPLDHNGDNKGRFIETSARSYLEGITKFGPRPVGSHENEVLTVEYLLNTISEIQQKANIVHKIEVDSRRTSGSFYLDFIGGFTNVYNNINNVMVRFSPRIGARDSLLINCHYDTLINVTAHNAFRYGLKEYGSKVDQLCLDLFYWVKQSPCKQEDFLEVLQEMELEEKYFIRHVQSQWLTLGPVTVRVIKHYAAVCDYFSKHLLSKEHEKNDNYCRICACLKDKNTITKLKFVASLANIFPPFLKLFQTEGPGLHILHDECCSLVRRVFGRYLKADILNKKIKRYLFSYLPIDVDILKHLEILHPLMQHQHGTTKRLKKFIAAVPDVLTDIEVDSVLEEWMVYTHEDIHENWYLKEQATDKTTYHRVAHYWNNVFQLRNSSGQPKFMKLQKFIPYLLTLSHGNADVERSLSHNKNMLTSASDDAVSCALMLEVLRVVASEDKSFRNEIIFLFNGGEESILQASHAFITQHPWTENIRAFINLEAAGAGGREILFQAGPDNPWLIQLYADHVPHPFATIVGQEVFQSGIIPSETDFRIFRDYGGLPGLDIAYISNGYVYHTQHDTIDMIPPGCIQRGGDNLLALARGFGNSPLLSDPGQYKHGKLVFFDLLGLKMIVYPHNVGKIINLITVAAALIGIGKKITGPHTGFIEKKYIQHLGKATGILLISWIVTILVICMIGFLTDLIGQPMSWFTNTWLLIGLYAAPAGLVMLFINEAAKFILFDGFPVWEVESLFFDANLTVFSLLLAILTLRDISSAVMILVFVLFPLLIRDRITHIYNPHQFFCIHLLSTVIPFTIFIYSMLTALCLFIPMMGRTGSNVIPDMFIGVIVAVAVVLAMSYHDGSVSVERLEYYENNKCGVVHKNGTWSLKSTYPYYYYQHIERTFHDHTGYVYKHDSGIFHIPFDRNSIHVLKPYVPELRDVVQNDCRGPYCGWPYFFPAAFLFKETYYISSSAPKLTPHADLKRVKVTEINEKMQRWHFDVTGPNYVMVFLSPRPGVDVVKWSVGDGNTHPTQLPPGAQQPQYFIYYSYGLTPDKPWSFWIDVQINGTDETRHGLLEIALGAHYLTVDGSKKSTPELENYIGSFPDWALPLAWPATYESWSF</sequence>
<comment type="caution">
    <text evidence="19">The sequence shown here is derived from an EMBL/GenBank/DDBJ whole genome shotgun (WGS) entry which is preliminary data.</text>
</comment>
<evidence type="ECO:0000256" key="5">
    <source>
        <dbReference type="ARBA" id="ARBA00022692"/>
    </source>
</evidence>
<keyword evidence="7" id="KW-0378">Hydrolase</keyword>
<feature type="domain" description="Peptidase M28" evidence="16">
    <location>
        <begin position="484"/>
        <end position="648"/>
    </location>
</feature>
<evidence type="ECO:0000256" key="2">
    <source>
        <dbReference type="ARBA" id="ARBA00004477"/>
    </source>
</evidence>
<proteinExistence type="inferred from homology"/>
<evidence type="ECO:0000256" key="13">
    <source>
        <dbReference type="ARBA" id="ARBA00023180"/>
    </source>
</evidence>
<feature type="transmembrane region" description="Helical" evidence="15">
    <location>
        <begin position="728"/>
        <end position="750"/>
    </location>
</feature>
<dbReference type="GO" id="GO:0005789">
    <property type="term" value="C:endoplasmic reticulum membrane"/>
    <property type="evidence" value="ECO:0007669"/>
    <property type="project" value="UniProtKB-SubCell"/>
</dbReference>
<feature type="domain" description="Endoplasmic reticulum metallopeptidase 1/1-A TM" evidence="18">
    <location>
        <begin position="718"/>
        <end position="905"/>
    </location>
</feature>
<keyword evidence="5 15" id="KW-0812">Transmembrane</keyword>
<evidence type="ECO:0000256" key="11">
    <source>
        <dbReference type="ARBA" id="ARBA00023049"/>
    </source>
</evidence>
<evidence type="ECO:0000256" key="12">
    <source>
        <dbReference type="ARBA" id="ARBA00023136"/>
    </source>
</evidence>
<comment type="similarity">
    <text evidence="3">Belongs to the peptidase M28 family.</text>
</comment>
<evidence type="ECO:0000256" key="10">
    <source>
        <dbReference type="ARBA" id="ARBA00022989"/>
    </source>
</evidence>
<dbReference type="GO" id="GO:0046872">
    <property type="term" value="F:metal ion binding"/>
    <property type="evidence" value="ECO:0007669"/>
    <property type="project" value="UniProtKB-KW"/>
</dbReference>
<evidence type="ECO:0000259" key="16">
    <source>
        <dbReference type="Pfam" id="PF04389"/>
    </source>
</evidence>
<feature type="transmembrane region" description="Helical" evidence="15">
    <location>
        <begin position="689"/>
        <end position="707"/>
    </location>
</feature>
<dbReference type="Proteomes" id="UP001208570">
    <property type="component" value="Unassembled WGS sequence"/>
</dbReference>
<dbReference type="InterPro" id="IPR045175">
    <property type="entry name" value="M28_fam"/>
</dbReference>
<evidence type="ECO:0000256" key="1">
    <source>
        <dbReference type="ARBA" id="ARBA00001947"/>
    </source>
</evidence>
<feature type="compositionally biased region" description="Basic and acidic residues" evidence="14">
    <location>
        <begin position="12"/>
        <end position="21"/>
    </location>
</feature>
<protein>
    <recommendedName>
        <fullName evidence="21">Peptidase M28 domain-containing protein</fullName>
    </recommendedName>
</protein>
<dbReference type="InterPro" id="IPR007484">
    <property type="entry name" value="Peptidase_M28"/>
</dbReference>
<feature type="compositionally biased region" description="Basic residues" evidence="14">
    <location>
        <begin position="1"/>
        <end position="11"/>
    </location>
</feature>
<comment type="cofactor">
    <cofactor evidence="1">
        <name>Zn(2+)</name>
        <dbReference type="ChEBI" id="CHEBI:29105"/>
    </cofactor>
</comment>
<evidence type="ECO:0008006" key="21">
    <source>
        <dbReference type="Google" id="ProtNLM"/>
    </source>
</evidence>
<feature type="domain" description="Endoplasmic reticulum metallopeptidase 1-like C-terminal" evidence="17">
    <location>
        <begin position="941"/>
        <end position="1166"/>
    </location>
</feature>
<evidence type="ECO:0000313" key="19">
    <source>
        <dbReference type="EMBL" id="KAK2152861.1"/>
    </source>
</evidence>
<evidence type="ECO:0000256" key="3">
    <source>
        <dbReference type="ARBA" id="ARBA00010918"/>
    </source>
</evidence>
<dbReference type="InterPro" id="IPR048024">
    <property type="entry name" value="Fxna-like_M28_dom"/>
</dbReference>
<reference evidence="19" key="1">
    <citation type="journal article" date="2023" name="Mol. Biol. Evol.">
        <title>Third-Generation Sequencing Reveals the Adaptive Role of the Epigenome in Three Deep-Sea Polychaetes.</title>
        <authorList>
            <person name="Perez M."/>
            <person name="Aroh O."/>
            <person name="Sun Y."/>
            <person name="Lan Y."/>
            <person name="Juniper S.K."/>
            <person name="Young C.R."/>
            <person name="Angers B."/>
            <person name="Qian P.Y."/>
        </authorList>
    </citation>
    <scope>NUCLEOTIDE SEQUENCE</scope>
    <source>
        <strain evidence="19">P08H-3</strain>
    </source>
</reference>
<feature type="transmembrane region" description="Helical" evidence="15">
    <location>
        <begin position="885"/>
        <end position="905"/>
    </location>
</feature>
<evidence type="ECO:0000259" key="17">
    <source>
        <dbReference type="Pfam" id="PF22248"/>
    </source>
</evidence>
<dbReference type="SUPFAM" id="SSF53187">
    <property type="entry name" value="Zn-dependent exopeptidases"/>
    <property type="match status" value="1"/>
</dbReference>
<keyword evidence="13" id="KW-0325">Glycoprotein</keyword>
<dbReference type="Pfam" id="PF22248">
    <property type="entry name" value="ERMP1_C"/>
    <property type="match status" value="1"/>
</dbReference>
<feature type="transmembrane region" description="Helical" evidence="15">
    <location>
        <begin position="848"/>
        <end position="879"/>
    </location>
</feature>
<feature type="transmembrane region" description="Helical" evidence="15">
    <location>
        <begin position="790"/>
        <end position="813"/>
    </location>
</feature>
<dbReference type="InterPro" id="IPR053974">
    <property type="entry name" value="ERMP1_1-A_TM"/>
</dbReference>
<evidence type="ECO:0000256" key="8">
    <source>
        <dbReference type="ARBA" id="ARBA00022824"/>
    </source>
</evidence>
<keyword evidence="8" id="KW-0256">Endoplasmic reticulum</keyword>
<evidence type="ECO:0000256" key="7">
    <source>
        <dbReference type="ARBA" id="ARBA00022801"/>
    </source>
</evidence>
<organism evidence="19 20">
    <name type="scientific">Paralvinella palmiformis</name>
    <dbReference type="NCBI Taxonomy" id="53620"/>
    <lineage>
        <taxon>Eukaryota</taxon>
        <taxon>Metazoa</taxon>
        <taxon>Spiralia</taxon>
        <taxon>Lophotrochozoa</taxon>
        <taxon>Annelida</taxon>
        <taxon>Polychaeta</taxon>
        <taxon>Sedentaria</taxon>
        <taxon>Canalipalpata</taxon>
        <taxon>Terebellida</taxon>
        <taxon>Terebelliformia</taxon>
        <taxon>Alvinellidae</taxon>
        <taxon>Paralvinella</taxon>
    </lineage>
</organism>
<evidence type="ECO:0000313" key="20">
    <source>
        <dbReference type="Proteomes" id="UP001208570"/>
    </source>
</evidence>
<name>A0AAD9N2R3_9ANNE</name>
<evidence type="ECO:0000256" key="6">
    <source>
        <dbReference type="ARBA" id="ARBA00022723"/>
    </source>
</evidence>
<keyword evidence="11" id="KW-0482">Metalloprotease</keyword>
<evidence type="ECO:0000256" key="15">
    <source>
        <dbReference type="SAM" id="Phobius"/>
    </source>
</evidence>
<evidence type="ECO:0000256" key="9">
    <source>
        <dbReference type="ARBA" id="ARBA00022833"/>
    </source>
</evidence>
<dbReference type="PANTHER" id="PTHR12147">
    <property type="entry name" value="METALLOPEPTIDASE M28 FAMILY MEMBER"/>
    <property type="match status" value="1"/>
</dbReference>
<evidence type="ECO:0000256" key="4">
    <source>
        <dbReference type="ARBA" id="ARBA00022670"/>
    </source>
</evidence>
<keyword evidence="4" id="KW-0645">Protease</keyword>
<keyword evidence="10 15" id="KW-1133">Transmembrane helix</keyword>
<dbReference type="GO" id="GO:0006508">
    <property type="term" value="P:proteolysis"/>
    <property type="evidence" value="ECO:0007669"/>
    <property type="project" value="UniProtKB-KW"/>
</dbReference>
<feature type="region of interest" description="Disordered" evidence="14">
    <location>
        <begin position="1"/>
        <end position="24"/>
    </location>
</feature>
<keyword evidence="6" id="KW-0479">Metal-binding</keyword>
<evidence type="ECO:0000256" key="14">
    <source>
        <dbReference type="SAM" id="MobiDB-lite"/>
    </source>
</evidence>
<feature type="transmembrane region" description="Helical" evidence="15">
    <location>
        <begin position="756"/>
        <end position="778"/>
    </location>
</feature>
<dbReference type="CDD" id="cd03875">
    <property type="entry name" value="M28_Fxna_like"/>
    <property type="match status" value="1"/>
</dbReference>